<evidence type="ECO:0000313" key="1">
    <source>
        <dbReference type="EMBL" id="KAI4344647.1"/>
    </source>
</evidence>
<proteinExistence type="predicted"/>
<accession>A0ACB9P7Y8</accession>
<comment type="caution">
    <text evidence="1">The sequence shown here is derived from an EMBL/GenBank/DDBJ whole genome shotgun (WGS) entry which is preliminary data.</text>
</comment>
<dbReference type="Proteomes" id="UP000828941">
    <property type="component" value="Chromosome 5"/>
</dbReference>
<name>A0ACB9P7Y8_BAUVA</name>
<organism evidence="1 2">
    <name type="scientific">Bauhinia variegata</name>
    <name type="common">Purple orchid tree</name>
    <name type="synonym">Phanera variegata</name>
    <dbReference type="NCBI Taxonomy" id="167791"/>
    <lineage>
        <taxon>Eukaryota</taxon>
        <taxon>Viridiplantae</taxon>
        <taxon>Streptophyta</taxon>
        <taxon>Embryophyta</taxon>
        <taxon>Tracheophyta</taxon>
        <taxon>Spermatophyta</taxon>
        <taxon>Magnoliopsida</taxon>
        <taxon>eudicotyledons</taxon>
        <taxon>Gunneridae</taxon>
        <taxon>Pentapetalae</taxon>
        <taxon>rosids</taxon>
        <taxon>fabids</taxon>
        <taxon>Fabales</taxon>
        <taxon>Fabaceae</taxon>
        <taxon>Cercidoideae</taxon>
        <taxon>Cercideae</taxon>
        <taxon>Bauhiniinae</taxon>
        <taxon>Bauhinia</taxon>
    </lineage>
</organism>
<protein>
    <submittedName>
        <fullName evidence="1">Uncharacterized protein</fullName>
    </submittedName>
</protein>
<evidence type="ECO:0000313" key="2">
    <source>
        <dbReference type="Proteomes" id="UP000828941"/>
    </source>
</evidence>
<gene>
    <name evidence="1" type="ORF">L6164_011847</name>
</gene>
<sequence length="198" mass="22437">MQMHLKLASALFVFFVFPVLFSCAAAARKHHEPRDLIRSSCSHARYPSLCIRTLSHYEGPAKTPKDLAQAAVRVSLAHARRVSNYLRSQSENVSKRQRVALSDCVEQLSDSVDELRRTLKELQHLRMKTFEWQMSNAQTWVSAALTYDDTCLDGFAGVDGKLKLNVKRRITNVARVTSNALYMINCLDNSRGKPRSKP</sequence>
<dbReference type="EMBL" id="CM039430">
    <property type="protein sequence ID" value="KAI4344647.1"/>
    <property type="molecule type" value="Genomic_DNA"/>
</dbReference>
<keyword evidence="2" id="KW-1185">Reference proteome</keyword>
<reference evidence="1 2" key="1">
    <citation type="journal article" date="2022" name="DNA Res.">
        <title>Chromosomal-level genome assembly of the orchid tree Bauhinia variegata (Leguminosae; Cercidoideae) supports the allotetraploid origin hypothesis of Bauhinia.</title>
        <authorList>
            <person name="Zhong Y."/>
            <person name="Chen Y."/>
            <person name="Zheng D."/>
            <person name="Pang J."/>
            <person name="Liu Y."/>
            <person name="Luo S."/>
            <person name="Meng S."/>
            <person name="Qian L."/>
            <person name="Wei D."/>
            <person name="Dai S."/>
            <person name="Zhou R."/>
        </authorList>
    </citation>
    <scope>NUCLEOTIDE SEQUENCE [LARGE SCALE GENOMIC DNA]</scope>
    <source>
        <strain evidence="1">BV-YZ2020</strain>
    </source>
</reference>